<keyword evidence="3" id="KW-1185">Reference proteome</keyword>
<gene>
    <name evidence="2" type="ORF">TeGR_g4672</name>
</gene>
<evidence type="ECO:0000313" key="3">
    <source>
        <dbReference type="Proteomes" id="UP001165060"/>
    </source>
</evidence>
<protein>
    <submittedName>
        <fullName evidence="2">Uncharacterized protein</fullName>
    </submittedName>
</protein>
<reference evidence="2 3" key="1">
    <citation type="journal article" date="2023" name="Commun. Biol.">
        <title>Genome analysis of Parmales, the sister group of diatoms, reveals the evolutionary specialization of diatoms from phago-mixotrophs to photoautotrophs.</title>
        <authorList>
            <person name="Ban H."/>
            <person name="Sato S."/>
            <person name="Yoshikawa S."/>
            <person name="Yamada K."/>
            <person name="Nakamura Y."/>
            <person name="Ichinomiya M."/>
            <person name="Sato N."/>
            <person name="Blanc-Mathieu R."/>
            <person name="Endo H."/>
            <person name="Kuwata A."/>
            <person name="Ogata H."/>
        </authorList>
    </citation>
    <scope>NUCLEOTIDE SEQUENCE [LARGE SCALE GENOMIC DNA]</scope>
</reference>
<dbReference type="Proteomes" id="UP001165060">
    <property type="component" value="Unassembled WGS sequence"/>
</dbReference>
<comment type="caution">
    <text evidence="2">The sequence shown here is derived from an EMBL/GenBank/DDBJ whole genome shotgun (WGS) entry which is preliminary data.</text>
</comment>
<dbReference type="InterPro" id="IPR018664">
    <property type="entry name" value="DUF2103_metal-binding"/>
</dbReference>
<sequence>MSPTPKLVLTHSSYLAPLLPFLSRLSLHPSVSRLVPARLARSRGRPRGGFAVRVTVPTGKGWKMIARDGTSVQEVFVVTTLSEAALRSAVNALLGVAPPAAPLPPPRTRMSPGEFGRSLPGGKEWGEEPWNKPR</sequence>
<proteinExistence type="predicted"/>
<accession>A0ABQ6MH81</accession>
<name>A0ABQ6MH81_9STRA</name>
<dbReference type="Pfam" id="PF09876">
    <property type="entry name" value="DUF2103"/>
    <property type="match status" value="1"/>
</dbReference>
<evidence type="ECO:0000256" key="1">
    <source>
        <dbReference type="SAM" id="MobiDB-lite"/>
    </source>
</evidence>
<evidence type="ECO:0000313" key="2">
    <source>
        <dbReference type="EMBL" id="GMI26036.1"/>
    </source>
</evidence>
<dbReference type="EMBL" id="BRYB01004126">
    <property type="protein sequence ID" value="GMI26036.1"/>
    <property type="molecule type" value="Genomic_DNA"/>
</dbReference>
<feature type="region of interest" description="Disordered" evidence="1">
    <location>
        <begin position="97"/>
        <end position="134"/>
    </location>
</feature>
<feature type="compositionally biased region" description="Basic and acidic residues" evidence="1">
    <location>
        <begin position="124"/>
        <end position="134"/>
    </location>
</feature>
<organism evidence="2 3">
    <name type="scientific">Tetraparma gracilis</name>
    <dbReference type="NCBI Taxonomy" id="2962635"/>
    <lineage>
        <taxon>Eukaryota</taxon>
        <taxon>Sar</taxon>
        <taxon>Stramenopiles</taxon>
        <taxon>Ochrophyta</taxon>
        <taxon>Bolidophyceae</taxon>
        <taxon>Parmales</taxon>
        <taxon>Triparmaceae</taxon>
        <taxon>Tetraparma</taxon>
    </lineage>
</organism>